<name>A0A7S1ZUB9_9STRA</name>
<dbReference type="Pfam" id="PF07716">
    <property type="entry name" value="bZIP_2"/>
    <property type="match status" value="1"/>
</dbReference>
<dbReference type="InterPro" id="IPR046347">
    <property type="entry name" value="bZIP_sf"/>
</dbReference>
<feature type="domain" description="BZIP" evidence="3">
    <location>
        <begin position="36"/>
        <end position="92"/>
    </location>
</feature>
<reference evidence="4" key="1">
    <citation type="submission" date="2021-01" db="EMBL/GenBank/DDBJ databases">
        <authorList>
            <person name="Corre E."/>
            <person name="Pelletier E."/>
            <person name="Niang G."/>
            <person name="Scheremetjew M."/>
            <person name="Finn R."/>
            <person name="Kale V."/>
            <person name="Holt S."/>
            <person name="Cochrane G."/>
            <person name="Meng A."/>
            <person name="Brown T."/>
            <person name="Cohen L."/>
        </authorList>
    </citation>
    <scope>NUCLEOTIDE SEQUENCE</scope>
    <source>
        <strain evidence="4">Pop2</strain>
    </source>
</reference>
<organism evidence="4">
    <name type="scientific">Ditylum brightwellii</name>
    <dbReference type="NCBI Taxonomy" id="49249"/>
    <lineage>
        <taxon>Eukaryota</taxon>
        <taxon>Sar</taxon>
        <taxon>Stramenopiles</taxon>
        <taxon>Ochrophyta</taxon>
        <taxon>Bacillariophyta</taxon>
        <taxon>Mediophyceae</taxon>
        <taxon>Lithodesmiophycidae</taxon>
        <taxon>Lithodesmiales</taxon>
        <taxon>Lithodesmiaceae</taxon>
        <taxon>Ditylum</taxon>
    </lineage>
</organism>
<protein>
    <recommendedName>
        <fullName evidence="3">BZIP domain-containing protein</fullName>
    </recommendedName>
</protein>
<evidence type="ECO:0000313" key="4">
    <source>
        <dbReference type="EMBL" id="CAD9348647.1"/>
    </source>
</evidence>
<dbReference type="AlphaFoldDB" id="A0A7S1ZUB9"/>
<proteinExistence type="predicted"/>
<keyword evidence="1" id="KW-0175">Coiled coil</keyword>
<accession>A0A7S1ZUB9</accession>
<sequence length="152" mass="17738">MLHFLSAPMAFPTKRNRTQDEPPCSYPAAKRHCTNEDKKMKRIMANRRSARESRERRKHLEKNLNSAISKLTKDISQLEQENEELRRKIKTVIDLWKKRSTKSLQESEGLAPVTEEVRRNSMSQLLLVETKCTPQLYAHQLVLSALSTYQLC</sequence>
<feature type="region of interest" description="Disordered" evidence="2">
    <location>
        <begin position="1"/>
        <end position="28"/>
    </location>
</feature>
<dbReference type="SUPFAM" id="SSF57959">
    <property type="entry name" value="Leucine zipper domain"/>
    <property type="match status" value="1"/>
</dbReference>
<gene>
    <name evidence="4" type="ORF">DBRI1063_LOCUS20529</name>
</gene>
<dbReference type="EMBL" id="HBGN01031798">
    <property type="protein sequence ID" value="CAD9348647.1"/>
    <property type="molecule type" value="Transcribed_RNA"/>
</dbReference>
<evidence type="ECO:0000256" key="2">
    <source>
        <dbReference type="SAM" id="MobiDB-lite"/>
    </source>
</evidence>
<evidence type="ECO:0000256" key="1">
    <source>
        <dbReference type="SAM" id="Coils"/>
    </source>
</evidence>
<feature type="coiled-coil region" evidence="1">
    <location>
        <begin position="50"/>
        <end position="95"/>
    </location>
</feature>
<dbReference type="InterPro" id="IPR004827">
    <property type="entry name" value="bZIP"/>
</dbReference>
<dbReference type="GO" id="GO:0003700">
    <property type="term" value="F:DNA-binding transcription factor activity"/>
    <property type="evidence" value="ECO:0007669"/>
    <property type="project" value="InterPro"/>
</dbReference>
<dbReference type="SMART" id="SM00338">
    <property type="entry name" value="BRLZ"/>
    <property type="match status" value="1"/>
</dbReference>
<evidence type="ECO:0000259" key="3">
    <source>
        <dbReference type="PROSITE" id="PS50217"/>
    </source>
</evidence>
<dbReference type="PROSITE" id="PS00036">
    <property type="entry name" value="BZIP_BASIC"/>
    <property type="match status" value="1"/>
</dbReference>
<dbReference type="Gene3D" id="1.20.5.170">
    <property type="match status" value="1"/>
</dbReference>
<dbReference type="PROSITE" id="PS50217">
    <property type="entry name" value="BZIP"/>
    <property type="match status" value="1"/>
</dbReference>